<accession>A0A6I4T467</accession>
<dbReference type="AlphaFoldDB" id="A0A6I4T467"/>
<proteinExistence type="predicted"/>
<dbReference type="EMBL" id="WTYT01000001">
    <property type="protein sequence ID" value="MXO64863.1"/>
    <property type="molecule type" value="Genomic_DNA"/>
</dbReference>
<evidence type="ECO:0000313" key="2">
    <source>
        <dbReference type="Proteomes" id="UP000438476"/>
    </source>
</evidence>
<organism evidence="1 2">
    <name type="scientific">Altericroceibacterium endophyticum</name>
    <dbReference type="NCBI Taxonomy" id="1808508"/>
    <lineage>
        <taxon>Bacteria</taxon>
        <taxon>Pseudomonadati</taxon>
        <taxon>Pseudomonadota</taxon>
        <taxon>Alphaproteobacteria</taxon>
        <taxon>Sphingomonadales</taxon>
        <taxon>Erythrobacteraceae</taxon>
        <taxon>Altericroceibacterium</taxon>
    </lineage>
</organism>
<sequence>MVLLSQPIERGEQVITKVQLREPRAGEMRGLSMVDVAKLDTDALVKLLPRISNPPLLAQEIEALRSCDLFALATEIANFLLPEGTRPESLPI</sequence>
<evidence type="ECO:0000313" key="1">
    <source>
        <dbReference type="EMBL" id="MXO64863.1"/>
    </source>
</evidence>
<name>A0A6I4T467_9SPHN</name>
<gene>
    <name evidence="1" type="ORF">GRI91_03740</name>
</gene>
<reference evidence="1 2" key="1">
    <citation type="submission" date="2019-12" db="EMBL/GenBank/DDBJ databases">
        <title>Genomic-based taxomic classification of the family Erythrobacteraceae.</title>
        <authorList>
            <person name="Xu L."/>
        </authorList>
    </citation>
    <scope>NUCLEOTIDE SEQUENCE [LARGE SCALE GENOMIC DNA]</scope>
    <source>
        <strain evidence="1 2">LMG 29518</strain>
    </source>
</reference>
<dbReference type="Pfam" id="PF10109">
    <property type="entry name" value="Phage_TAC_7"/>
    <property type="match status" value="1"/>
</dbReference>
<dbReference type="InterPro" id="IPR019289">
    <property type="entry name" value="Phage_tail_E/E"/>
</dbReference>
<keyword evidence="2" id="KW-1185">Reference proteome</keyword>
<protein>
    <submittedName>
        <fullName evidence="1">Phage tail assembly protein</fullName>
    </submittedName>
</protein>
<dbReference type="Proteomes" id="UP000438476">
    <property type="component" value="Unassembled WGS sequence"/>
</dbReference>
<dbReference type="OrthoDB" id="7366507at2"/>
<comment type="caution">
    <text evidence="1">The sequence shown here is derived from an EMBL/GenBank/DDBJ whole genome shotgun (WGS) entry which is preliminary data.</text>
</comment>